<dbReference type="Gene3D" id="3.40.50.300">
    <property type="entry name" value="P-loop containing nucleotide triphosphate hydrolases"/>
    <property type="match status" value="1"/>
</dbReference>
<dbReference type="CDD" id="cd01854">
    <property type="entry name" value="YjeQ_EngC"/>
    <property type="match status" value="1"/>
</dbReference>
<dbReference type="GO" id="GO:0003924">
    <property type="term" value="F:GTPase activity"/>
    <property type="evidence" value="ECO:0007669"/>
    <property type="project" value="UniProtKB-UniRule"/>
</dbReference>
<dbReference type="InterPro" id="IPR010914">
    <property type="entry name" value="RsgA_GTPase_dom"/>
</dbReference>
<dbReference type="SUPFAM" id="SSF50249">
    <property type="entry name" value="Nucleic acid-binding proteins"/>
    <property type="match status" value="1"/>
</dbReference>
<dbReference type="GO" id="GO:0005737">
    <property type="term" value="C:cytoplasm"/>
    <property type="evidence" value="ECO:0007669"/>
    <property type="project" value="UniProtKB-SubCell"/>
</dbReference>
<dbReference type="GO" id="GO:0042274">
    <property type="term" value="P:ribosomal small subunit biogenesis"/>
    <property type="evidence" value="ECO:0007669"/>
    <property type="project" value="UniProtKB-UniRule"/>
</dbReference>
<evidence type="ECO:0000256" key="9">
    <source>
        <dbReference type="ARBA" id="ARBA00023134"/>
    </source>
</evidence>
<keyword evidence="4 10" id="KW-0699">rRNA-binding</keyword>
<keyword evidence="9 10" id="KW-0342">GTP-binding</keyword>
<dbReference type="PROSITE" id="PS51721">
    <property type="entry name" value="G_CP"/>
    <property type="match status" value="1"/>
</dbReference>
<dbReference type="Pfam" id="PF16745">
    <property type="entry name" value="RsgA_N"/>
    <property type="match status" value="1"/>
</dbReference>
<feature type="binding site" evidence="10">
    <location>
        <begin position="161"/>
        <end position="169"/>
    </location>
    <ligand>
        <name>GTP</name>
        <dbReference type="ChEBI" id="CHEBI:37565"/>
    </ligand>
</feature>
<evidence type="ECO:0000256" key="5">
    <source>
        <dbReference type="ARBA" id="ARBA00022741"/>
    </source>
</evidence>
<keyword evidence="1 10" id="KW-0963">Cytoplasm</keyword>
<sequence>MKQCTGTILKSLSGFYYVETEHHIVECRACGRFRKNGIKPVVGDSAVLRMEGKSGYIEELKPRRNVLVRPPVANIDQLLIVVSVCSPVPSTLVIDKLIAAAENQNIEPIVVVSKTDLEDGEWLCEIYRKAGFQSFTVSSVTGGGVEKIRPLLKGKITVLTGNTGAGKSSLLNALYPELSLATGEVSQKLGRGRHTTRQVELLHLPEGGLAADTPGFSSINTDRYDLLEKEQLQYCFREFAPYLGQCMFQGCSHICEKGCAVLEAVEDGKIPKSRHESYTAMYQEIKGIKEWDKK</sequence>
<dbReference type="KEGG" id="caml:H6X83_06495"/>
<organism evidence="13 14">
    <name type="scientific">Caproicibacterium amylolyticum</name>
    <dbReference type="NCBI Taxonomy" id="2766537"/>
    <lineage>
        <taxon>Bacteria</taxon>
        <taxon>Bacillati</taxon>
        <taxon>Bacillota</taxon>
        <taxon>Clostridia</taxon>
        <taxon>Eubacteriales</taxon>
        <taxon>Oscillospiraceae</taxon>
        <taxon>Caproicibacterium</taxon>
    </lineage>
</organism>
<dbReference type="InterPro" id="IPR031944">
    <property type="entry name" value="RsgA_N"/>
</dbReference>
<dbReference type="PANTHER" id="PTHR32120:SF11">
    <property type="entry name" value="SMALL RIBOSOMAL SUBUNIT BIOGENESIS GTPASE RSGA 1, MITOCHONDRIAL-RELATED"/>
    <property type="match status" value="1"/>
</dbReference>
<feature type="binding site" evidence="10">
    <location>
        <position position="259"/>
    </location>
    <ligand>
        <name>Zn(2+)</name>
        <dbReference type="ChEBI" id="CHEBI:29105"/>
    </ligand>
</feature>
<dbReference type="Gene3D" id="1.10.40.50">
    <property type="entry name" value="Probable gtpase engc, domain 3"/>
    <property type="match status" value="1"/>
</dbReference>
<dbReference type="CDD" id="cd04466">
    <property type="entry name" value="S1_YloQ_GTPase"/>
    <property type="match status" value="1"/>
</dbReference>
<feature type="domain" description="CP-type G" evidence="12">
    <location>
        <begin position="64"/>
        <end position="219"/>
    </location>
</feature>
<dbReference type="InterPro" id="IPR004881">
    <property type="entry name" value="Ribosome_biogen_GTPase_RsgA"/>
</dbReference>
<dbReference type="HAMAP" id="MF_01820">
    <property type="entry name" value="GTPase_RsgA"/>
    <property type="match status" value="1"/>
</dbReference>
<dbReference type="InterPro" id="IPR030378">
    <property type="entry name" value="G_CP_dom"/>
</dbReference>
<feature type="binding site" evidence="10">
    <location>
        <position position="246"/>
    </location>
    <ligand>
        <name>Zn(2+)</name>
        <dbReference type="ChEBI" id="CHEBI:29105"/>
    </ligand>
</feature>
<evidence type="ECO:0000256" key="10">
    <source>
        <dbReference type="HAMAP-Rule" id="MF_01820"/>
    </source>
</evidence>
<evidence type="ECO:0000256" key="6">
    <source>
        <dbReference type="ARBA" id="ARBA00022801"/>
    </source>
</evidence>
<evidence type="ECO:0000259" key="11">
    <source>
        <dbReference type="PROSITE" id="PS50936"/>
    </source>
</evidence>
<dbReference type="InterPro" id="IPR012340">
    <property type="entry name" value="NA-bd_OB-fold"/>
</dbReference>
<dbReference type="GO" id="GO:0005525">
    <property type="term" value="F:GTP binding"/>
    <property type="evidence" value="ECO:0007669"/>
    <property type="project" value="UniProtKB-UniRule"/>
</dbReference>
<evidence type="ECO:0000313" key="14">
    <source>
        <dbReference type="Proteomes" id="UP000516046"/>
    </source>
</evidence>
<comment type="subunit">
    <text evidence="10">Monomer. Associates with 30S ribosomal subunit, binds 16S rRNA.</text>
</comment>
<dbReference type="PROSITE" id="PS50936">
    <property type="entry name" value="ENGC_GTPASE"/>
    <property type="match status" value="1"/>
</dbReference>
<keyword evidence="3 10" id="KW-0479">Metal-binding</keyword>
<feature type="binding site" evidence="10">
    <location>
        <position position="251"/>
    </location>
    <ligand>
        <name>Zn(2+)</name>
        <dbReference type="ChEBI" id="CHEBI:29105"/>
    </ligand>
</feature>
<dbReference type="EMBL" id="CP060696">
    <property type="protein sequence ID" value="QNO19245.1"/>
    <property type="molecule type" value="Genomic_DNA"/>
</dbReference>
<reference evidence="13 14" key="1">
    <citation type="submission" date="2020-08" db="EMBL/GenBank/DDBJ databases">
        <authorList>
            <person name="Ren C."/>
            <person name="Gu Y."/>
            <person name="Xu Y."/>
        </authorList>
    </citation>
    <scope>NUCLEOTIDE SEQUENCE [LARGE SCALE GENOMIC DNA]</scope>
    <source>
        <strain evidence="13 14">LBM18003</strain>
    </source>
</reference>
<dbReference type="Pfam" id="PF03193">
    <property type="entry name" value="RsgA_GTPase"/>
    <property type="match status" value="1"/>
</dbReference>
<protein>
    <recommendedName>
        <fullName evidence="10">Small ribosomal subunit biogenesis GTPase RsgA</fullName>
        <ecNumber evidence="10">3.6.1.-</ecNumber>
    </recommendedName>
</protein>
<comment type="similarity">
    <text evidence="10">Belongs to the TRAFAC class YlqF/YawG GTPase family. RsgA subfamily.</text>
</comment>
<feature type="domain" description="EngC GTPase" evidence="11">
    <location>
        <begin position="73"/>
        <end position="217"/>
    </location>
</feature>
<keyword evidence="14" id="KW-1185">Reference proteome</keyword>
<dbReference type="GO" id="GO:0019843">
    <property type="term" value="F:rRNA binding"/>
    <property type="evidence" value="ECO:0007669"/>
    <property type="project" value="UniProtKB-KW"/>
</dbReference>
<gene>
    <name evidence="10 13" type="primary">rsgA</name>
    <name evidence="13" type="ORF">H6X83_06495</name>
</gene>
<proteinExistence type="inferred from homology"/>
<keyword evidence="8 10" id="KW-0694">RNA-binding</keyword>
<keyword evidence="6 10" id="KW-0378">Hydrolase</keyword>
<comment type="cofactor">
    <cofactor evidence="10">
        <name>Zn(2+)</name>
        <dbReference type="ChEBI" id="CHEBI:29105"/>
    </cofactor>
    <text evidence="10">Binds 1 zinc ion per subunit.</text>
</comment>
<comment type="function">
    <text evidence="10">One of several proteins that assist in the late maturation steps of the functional core of the 30S ribosomal subunit. Helps release RbfA from mature subunits. May play a role in the assembly of ribosomal proteins into the subunit. Circularly permuted GTPase that catalyzes slow GTP hydrolysis, GTPase activity is stimulated by the 30S ribosomal subunit.</text>
</comment>
<evidence type="ECO:0000256" key="4">
    <source>
        <dbReference type="ARBA" id="ARBA00022730"/>
    </source>
</evidence>
<name>A0A7G9WKN3_9FIRM</name>
<evidence type="ECO:0000313" key="13">
    <source>
        <dbReference type="EMBL" id="QNO19245.1"/>
    </source>
</evidence>
<evidence type="ECO:0000256" key="1">
    <source>
        <dbReference type="ARBA" id="ARBA00022490"/>
    </source>
</evidence>
<accession>A0A7G9WKN3</accession>
<dbReference type="Gene3D" id="2.40.50.140">
    <property type="entry name" value="Nucleic acid-binding proteins"/>
    <property type="match status" value="1"/>
</dbReference>
<dbReference type="PANTHER" id="PTHR32120">
    <property type="entry name" value="SMALL RIBOSOMAL SUBUNIT BIOGENESIS GTPASE RSGA"/>
    <property type="match status" value="1"/>
</dbReference>
<evidence type="ECO:0000256" key="2">
    <source>
        <dbReference type="ARBA" id="ARBA00022517"/>
    </source>
</evidence>
<dbReference type="Proteomes" id="UP000516046">
    <property type="component" value="Chromosome"/>
</dbReference>
<dbReference type="RefSeq" id="WP_212508314.1">
    <property type="nucleotide sequence ID" value="NZ_CP060696.1"/>
</dbReference>
<dbReference type="NCBIfam" id="TIGR00157">
    <property type="entry name" value="ribosome small subunit-dependent GTPase A"/>
    <property type="match status" value="1"/>
</dbReference>
<dbReference type="GO" id="GO:0046872">
    <property type="term" value="F:metal ion binding"/>
    <property type="evidence" value="ECO:0007669"/>
    <property type="project" value="UniProtKB-KW"/>
</dbReference>
<evidence type="ECO:0000259" key="12">
    <source>
        <dbReference type="PROSITE" id="PS51721"/>
    </source>
</evidence>
<dbReference type="AlphaFoldDB" id="A0A7G9WKN3"/>
<keyword evidence="7 10" id="KW-0862">Zinc</keyword>
<evidence type="ECO:0000256" key="3">
    <source>
        <dbReference type="ARBA" id="ARBA00022723"/>
    </source>
</evidence>
<keyword evidence="5 10" id="KW-0547">Nucleotide-binding</keyword>
<evidence type="ECO:0000256" key="8">
    <source>
        <dbReference type="ARBA" id="ARBA00022884"/>
    </source>
</evidence>
<feature type="binding site" evidence="10">
    <location>
        <begin position="113"/>
        <end position="116"/>
    </location>
    <ligand>
        <name>GTP</name>
        <dbReference type="ChEBI" id="CHEBI:37565"/>
    </ligand>
</feature>
<dbReference type="InterPro" id="IPR027417">
    <property type="entry name" value="P-loop_NTPase"/>
</dbReference>
<comment type="subcellular location">
    <subcellularLocation>
        <location evidence="10">Cytoplasm</location>
    </subcellularLocation>
</comment>
<feature type="binding site" evidence="10">
    <location>
        <position position="253"/>
    </location>
    <ligand>
        <name>Zn(2+)</name>
        <dbReference type="ChEBI" id="CHEBI:29105"/>
    </ligand>
</feature>
<keyword evidence="2 10" id="KW-0690">Ribosome biogenesis</keyword>
<dbReference type="SUPFAM" id="SSF52540">
    <property type="entry name" value="P-loop containing nucleoside triphosphate hydrolases"/>
    <property type="match status" value="1"/>
</dbReference>
<evidence type="ECO:0000256" key="7">
    <source>
        <dbReference type="ARBA" id="ARBA00022833"/>
    </source>
</evidence>
<dbReference type="EC" id="3.6.1.-" evidence="10"/>